<evidence type="ECO:0000256" key="3">
    <source>
        <dbReference type="ARBA" id="ARBA00022989"/>
    </source>
</evidence>
<feature type="signal peptide" evidence="5">
    <location>
        <begin position="1"/>
        <end position="28"/>
    </location>
</feature>
<gene>
    <name evidence="7" type="ORF">RBB75_12405</name>
</gene>
<comment type="subcellular location">
    <subcellularLocation>
        <location evidence="1">Membrane</location>
        <topology evidence="1">Single-pass membrane protein</topology>
    </subcellularLocation>
</comment>
<name>A0AAU7Z8J9_9BACT</name>
<dbReference type="InterPro" id="IPR006260">
    <property type="entry name" value="TonB/TolA_C"/>
</dbReference>
<dbReference type="GO" id="GO:0016020">
    <property type="term" value="C:membrane"/>
    <property type="evidence" value="ECO:0007669"/>
    <property type="project" value="UniProtKB-SubCell"/>
</dbReference>
<evidence type="ECO:0000313" key="7">
    <source>
        <dbReference type="EMBL" id="XCB25253.1"/>
    </source>
</evidence>
<proteinExistence type="predicted"/>
<dbReference type="KEGG" id="temp:RBB75_12405"/>
<reference evidence="7" key="2">
    <citation type="journal article" date="2024" name="Environ. Microbiol.">
        <title>Genome analysis and description of Tunturibacter gen. nov. expands the diversity of Terriglobia in tundra soils.</title>
        <authorList>
            <person name="Messyasz A."/>
            <person name="Mannisto M.K."/>
            <person name="Kerkhof L.J."/>
            <person name="Haggblom M.M."/>
        </authorList>
    </citation>
    <scope>NUCLEOTIDE SEQUENCE</scope>
    <source>
        <strain evidence="7">M8UP23</strain>
    </source>
</reference>
<evidence type="ECO:0000256" key="1">
    <source>
        <dbReference type="ARBA" id="ARBA00004167"/>
    </source>
</evidence>
<feature type="chain" id="PRO_5043582872" evidence="5">
    <location>
        <begin position="29"/>
        <end position="237"/>
    </location>
</feature>
<dbReference type="NCBIfam" id="TIGR01352">
    <property type="entry name" value="tonB_Cterm"/>
    <property type="match status" value="1"/>
</dbReference>
<dbReference type="Gene3D" id="3.30.1150.10">
    <property type="match status" value="1"/>
</dbReference>
<dbReference type="RefSeq" id="WP_179637001.1">
    <property type="nucleotide sequence ID" value="NZ_CP132931.1"/>
</dbReference>
<protein>
    <submittedName>
        <fullName evidence="7">Energy transducer TonB</fullName>
    </submittedName>
</protein>
<keyword evidence="3" id="KW-1133">Transmembrane helix</keyword>
<dbReference type="GO" id="GO:0055085">
    <property type="term" value="P:transmembrane transport"/>
    <property type="evidence" value="ECO:0007669"/>
    <property type="project" value="InterPro"/>
</dbReference>
<feature type="domain" description="TonB C-terminal" evidence="6">
    <location>
        <begin position="137"/>
        <end position="229"/>
    </location>
</feature>
<dbReference type="AlphaFoldDB" id="A0AAU7Z8J9"/>
<sequence>MSVSFRVIPHFLLSAVAFLICMASPLSAQQAEKGAAGLQDVGAQAIRAMLKQSLLDSTVVVEKTGKSLPSNGAWSVGKDAPSSCPQTSDACVRILYQVSEDGVSCNWVVQLIGDGNDGVILEQNKDATRYFLRRLTTSQAADIVLTRKQPIYPPLAAAAHLNGSVVVRAVVSSSGAIEKALIVSGPEMLRTSSIDAIRGWSFKPLMVGTEPVRFETDVTFDYKTMGPSSSGRVTSNP</sequence>
<keyword evidence="5" id="KW-0732">Signal</keyword>
<evidence type="ECO:0000256" key="4">
    <source>
        <dbReference type="ARBA" id="ARBA00023136"/>
    </source>
</evidence>
<organism evidence="7">
    <name type="scientific">Tunturiibacter empetritectus</name>
    <dbReference type="NCBI Taxonomy" id="3069691"/>
    <lineage>
        <taxon>Bacteria</taxon>
        <taxon>Pseudomonadati</taxon>
        <taxon>Acidobacteriota</taxon>
        <taxon>Terriglobia</taxon>
        <taxon>Terriglobales</taxon>
        <taxon>Acidobacteriaceae</taxon>
        <taxon>Tunturiibacter</taxon>
    </lineage>
</organism>
<dbReference type="PROSITE" id="PS52015">
    <property type="entry name" value="TONB_CTD"/>
    <property type="match status" value="1"/>
</dbReference>
<evidence type="ECO:0000259" key="6">
    <source>
        <dbReference type="PROSITE" id="PS52015"/>
    </source>
</evidence>
<evidence type="ECO:0000256" key="2">
    <source>
        <dbReference type="ARBA" id="ARBA00022692"/>
    </source>
</evidence>
<evidence type="ECO:0000256" key="5">
    <source>
        <dbReference type="SAM" id="SignalP"/>
    </source>
</evidence>
<dbReference type="InterPro" id="IPR037682">
    <property type="entry name" value="TonB_C"/>
</dbReference>
<keyword evidence="2" id="KW-0812">Transmembrane</keyword>
<keyword evidence="4" id="KW-0472">Membrane</keyword>
<reference evidence="7" key="1">
    <citation type="submission" date="2023-08" db="EMBL/GenBank/DDBJ databases">
        <authorList>
            <person name="Messyasz A."/>
            <person name="Mannisto M.K."/>
            <person name="Kerkhof L.J."/>
            <person name="Haggblom M."/>
        </authorList>
    </citation>
    <scope>NUCLEOTIDE SEQUENCE</scope>
    <source>
        <strain evidence="7">M8UP23</strain>
    </source>
</reference>
<dbReference type="Pfam" id="PF03544">
    <property type="entry name" value="TonB_C"/>
    <property type="match status" value="1"/>
</dbReference>
<dbReference type="EMBL" id="CP132932">
    <property type="protein sequence ID" value="XCB25253.1"/>
    <property type="molecule type" value="Genomic_DNA"/>
</dbReference>
<dbReference type="SUPFAM" id="SSF74653">
    <property type="entry name" value="TolA/TonB C-terminal domain"/>
    <property type="match status" value="1"/>
</dbReference>
<accession>A0AAU7Z8J9</accession>